<feature type="non-terminal residue" evidence="1">
    <location>
        <position position="64"/>
    </location>
</feature>
<proteinExistence type="predicted"/>
<protein>
    <submittedName>
        <fullName evidence="1">Uncharacterized protein</fullName>
    </submittedName>
</protein>
<name>A0AAV5WQB8_9BILA</name>
<comment type="caution">
    <text evidence="1">The sequence shown here is derived from an EMBL/GenBank/DDBJ whole genome shotgun (WGS) entry which is preliminary data.</text>
</comment>
<evidence type="ECO:0000313" key="1">
    <source>
        <dbReference type="EMBL" id="GMT34486.1"/>
    </source>
</evidence>
<evidence type="ECO:0000313" key="2">
    <source>
        <dbReference type="Proteomes" id="UP001432322"/>
    </source>
</evidence>
<dbReference type="AlphaFoldDB" id="A0AAV5WQB8"/>
<organism evidence="1 2">
    <name type="scientific">Pristionchus fissidentatus</name>
    <dbReference type="NCBI Taxonomy" id="1538716"/>
    <lineage>
        <taxon>Eukaryota</taxon>
        <taxon>Metazoa</taxon>
        <taxon>Ecdysozoa</taxon>
        <taxon>Nematoda</taxon>
        <taxon>Chromadorea</taxon>
        <taxon>Rhabditida</taxon>
        <taxon>Rhabditina</taxon>
        <taxon>Diplogasteromorpha</taxon>
        <taxon>Diplogasteroidea</taxon>
        <taxon>Neodiplogasteridae</taxon>
        <taxon>Pristionchus</taxon>
    </lineage>
</organism>
<sequence>MFNELSIHYSIQVKNEYGINYYEIPKLPEIINQEKNNTSDNADDLASEKWIKRFKALYSRNERI</sequence>
<dbReference type="Proteomes" id="UP001432322">
    <property type="component" value="Unassembled WGS sequence"/>
</dbReference>
<gene>
    <name evidence="1" type="ORF">PFISCL1PPCAC_25783</name>
</gene>
<accession>A0AAV5WQB8</accession>
<reference evidence="1" key="1">
    <citation type="submission" date="2023-10" db="EMBL/GenBank/DDBJ databases">
        <title>Genome assembly of Pristionchus species.</title>
        <authorList>
            <person name="Yoshida K."/>
            <person name="Sommer R.J."/>
        </authorList>
    </citation>
    <scope>NUCLEOTIDE SEQUENCE</scope>
    <source>
        <strain evidence="1">RS5133</strain>
    </source>
</reference>
<dbReference type="EMBL" id="BTSY01000006">
    <property type="protein sequence ID" value="GMT34486.1"/>
    <property type="molecule type" value="Genomic_DNA"/>
</dbReference>
<keyword evidence="2" id="KW-1185">Reference proteome</keyword>